<comment type="caution">
    <text evidence="1">The sequence shown here is derived from an EMBL/GenBank/DDBJ whole genome shotgun (WGS) entry which is preliminary data.</text>
</comment>
<name>A0A8X6NGF3_NEPPI</name>
<proteinExistence type="predicted"/>
<accession>A0A8X6NGF3</accession>
<dbReference type="EMBL" id="BMAW01104180">
    <property type="protein sequence ID" value="GFT12990.1"/>
    <property type="molecule type" value="Genomic_DNA"/>
</dbReference>
<evidence type="ECO:0000313" key="1">
    <source>
        <dbReference type="EMBL" id="GFT12990.1"/>
    </source>
</evidence>
<dbReference type="Proteomes" id="UP000887013">
    <property type="component" value="Unassembled WGS sequence"/>
</dbReference>
<dbReference type="OrthoDB" id="10271161at2759"/>
<sequence length="129" mass="15386">MFYWLCFDFECRRFFNSVRVTQATRLYLPLSHTSGKDFVSPQRYRGCNESSQWLMHCRSNFERRSKSCTVNAYEENTRQDWPDGWLEVIIGWSTSQSRQMMLGLQRHLRSRKLILYLPQYVAGNVSGKL</sequence>
<reference evidence="1" key="1">
    <citation type="submission" date="2020-08" db="EMBL/GenBank/DDBJ databases">
        <title>Multicomponent nature underlies the extraordinary mechanical properties of spider dragline silk.</title>
        <authorList>
            <person name="Kono N."/>
            <person name="Nakamura H."/>
            <person name="Mori M."/>
            <person name="Yoshida Y."/>
            <person name="Ohtoshi R."/>
            <person name="Malay A.D."/>
            <person name="Moran D.A.P."/>
            <person name="Tomita M."/>
            <person name="Numata K."/>
            <person name="Arakawa K."/>
        </authorList>
    </citation>
    <scope>NUCLEOTIDE SEQUENCE</scope>
</reference>
<dbReference type="AlphaFoldDB" id="A0A8X6NGF3"/>
<keyword evidence="2" id="KW-1185">Reference proteome</keyword>
<protein>
    <submittedName>
        <fullName evidence="1">Uncharacterized protein</fullName>
    </submittedName>
</protein>
<gene>
    <name evidence="1" type="ORF">NPIL_469521</name>
</gene>
<organism evidence="1 2">
    <name type="scientific">Nephila pilipes</name>
    <name type="common">Giant wood spider</name>
    <name type="synonym">Nephila maculata</name>
    <dbReference type="NCBI Taxonomy" id="299642"/>
    <lineage>
        <taxon>Eukaryota</taxon>
        <taxon>Metazoa</taxon>
        <taxon>Ecdysozoa</taxon>
        <taxon>Arthropoda</taxon>
        <taxon>Chelicerata</taxon>
        <taxon>Arachnida</taxon>
        <taxon>Araneae</taxon>
        <taxon>Araneomorphae</taxon>
        <taxon>Entelegynae</taxon>
        <taxon>Araneoidea</taxon>
        <taxon>Nephilidae</taxon>
        <taxon>Nephila</taxon>
    </lineage>
</organism>
<evidence type="ECO:0000313" key="2">
    <source>
        <dbReference type="Proteomes" id="UP000887013"/>
    </source>
</evidence>